<dbReference type="PROSITE" id="PS50075">
    <property type="entry name" value="CARRIER"/>
    <property type="match status" value="1"/>
</dbReference>
<protein>
    <submittedName>
        <fullName evidence="2">Acyl carrier protein</fullName>
    </submittedName>
</protein>
<evidence type="ECO:0000313" key="2">
    <source>
        <dbReference type="EMBL" id="PPB73030.1"/>
    </source>
</evidence>
<dbReference type="Gene3D" id="1.10.1200.10">
    <property type="entry name" value="ACP-like"/>
    <property type="match status" value="1"/>
</dbReference>
<dbReference type="Pfam" id="PF00550">
    <property type="entry name" value="PP-binding"/>
    <property type="match status" value="1"/>
</dbReference>
<dbReference type="EMBL" id="NIQP01000001">
    <property type="protein sequence ID" value="PPB73030.1"/>
    <property type="molecule type" value="Genomic_DNA"/>
</dbReference>
<proteinExistence type="predicted"/>
<gene>
    <name evidence="2" type="ORF">CDQ78_01270</name>
</gene>
<evidence type="ECO:0000313" key="3">
    <source>
        <dbReference type="Proteomes" id="UP000239685"/>
    </source>
</evidence>
<comment type="caution">
    <text evidence="2">The sequence shown here is derived from an EMBL/GenBank/DDBJ whole genome shotgun (WGS) entry which is preliminary data.</text>
</comment>
<dbReference type="InterPro" id="IPR036736">
    <property type="entry name" value="ACP-like_sf"/>
</dbReference>
<reference evidence="2 3" key="1">
    <citation type="submission" date="2017-06" db="EMBL/GenBank/DDBJ databases">
        <title>Updating the genomic taxonomy and epidemiology of Campylobacter hyointestinalis; discovery in New Zealand farmed ruminants.</title>
        <authorList>
            <person name="Wilkinson D.A."/>
            <person name="Fayaz A."/>
            <person name="Biggs P.J."/>
            <person name="Midwinter A.C."/>
        </authorList>
    </citation>
    <scope>NUCLEOTIDE SEQUENCE [LARGE SCALE GENOMIC DNA]</scope>
    <source>
        <strain evidence="2 3">S1614a</strain>
    </source>
</reference>
<accession>A0A855NDC4</accession>
<dbReference type="Proteomes" id="UP000239685">
    <property type="component" value="Unassembled WGS sequence"/>
</dbReference>
<dbReference type="InterPro" id="IPR009081">
    <property type="entry name" value="PP-bd_ACP"/>
</dbReference>
<evidence type="ECO:0000259" key="1">
    <source>
        <dbReference type="PROSITE" id="PS50075"/>
    </source>
</evidence>
<sequence length="88" mass="9945">MRSLKMIDEIKEMIIKDLNLEDVKPSDIDEDASLFSDGLGLDSVDALELGLSIQKRYGIVLDPKTDNVKEIYRSVKTLANFIENSRSK</sequence>
<dbReference type="SUPFAM" id="SSF47336">
    <property type="entry name" value="ACP-like"/>
    <property type="match status" value="1"/>
</dbReference>
<feature type="domain" description="Carrier" evidence="1">
    <location>
        <begin position="5"/>
        <end position="86"/>
    </location>
</feature>
<name>A0A855NDC4_CAMHY</name>
<dbReference type="AlphaFoldDB" id="A0A855NDC4"/>
<dbReference type="NCBIfam" id="NF006617">
    <property type="entry name" value="PRK09184.1"/>
    <property type="match status" value="1"/>
</dbReference>
<organism evidence="2 3">
    <name type="scientific">Campylobacter hyointestinalis subsp. hyointestinalis</name>
    <dbReference type="NCBI Taxonomy" id="91352"/>
    <lineage>
        <taxon>Bacteria</taxon>
        <taxon>Pseudomonadati</taxon>
        <taxon>Campylobacterota</taxon>
        <taxon>Epsilonproteobacteria</taxon>
        <taxon>Campylobacterales</taxon>
        <taxon>Campylobacteraceae</taxon>
        <taxon>Campylobacter</taxon>
    </lineage>
</organism>